<accession>A0A7U0N3G7</accession>
<dbReference type="AlphaFoldDB" id="A0A7U0N3G7"/>
<reference evidence="1 2" key="1">
    <citation type="submission" date="2021-01" db="EMBL/GenBank/DDBJ databases">
        <title>Chromosome sequence of Serratia proteamaculans strain 94 rif-r, isolated from spoiled beef.</title>
        <authorList>
            <person name="Zaytseva Y.V."/>
            <person name="Iablokov S.N."/>
            <person name="Klyukina A."/>
        </authorList>
    </citation>
    <scope>NUCLEOTIDE SEQUENCE [LARGE SCALE GENOMIC DNA]</scope>
    <source>
        <strain evidence="1 2">94 rif-r</strain>
    </source>
</reference>
<protein>
    <submittedName>
        <fullName evidence="1">Uncharacterized protein</fullName>
    </submittedName>
</protein>
<dbReference type="EMBL" id="CP068391">
    <property type="protein sequence ID" value="QQX51673.1"/>
    <property type="molecule type" value="Genomic_DNA"/>
</dbReference>
<proteinExistence type="predicted"/>
<dbReference type="Proteomes" id="UP000596176">
    <property type="component" value="Chromosome"/>
</dbReference>
<organism evidence="1 2">
    <name type="scientific">Serratia proteamaculans</name>
    <dbReference type="NCBI Taxonomy" id="28151"/>
    <lineage>
        <taxon>Bacteria</taxon>
        <taxon>Pseudomonadati</taxon>
        <taxon>Pseudomonadota</taxon>
        <taxon>Gammaproteobacteria</taxon>
        <taxon>Enterobacterales</taxon>
        <taxon>Yersiniaceae</taxon>
        <taxon>Serratia</taxon>
    </lineage>
</organism>
<name>A0A7U0N3G7_SERPR</name>
<sequence>MWRKAVLRMPGDMQSLTCSMVPAHPWVYGVGRQESSGSYLSPANAVEYLAGKLAGQGEDISATVFMICANSHGEFMPQVAALAGVLPLPALNQVQRMAQTAATQAVTRMQLPGKMGGGLPAAVPLSTGAQRLALNAQRIAEAKAGAAIGASVGGLQSALAGFAQARQSALEGISQAMTALQGKSAPAWAFTAKGAGASVGAAMKKDIPRQDAVFTLAVLFVGKDLGQLEAMIHDDSHAGA</sequence>
<evidence type="ECO:0000313" key="2">
    <source>
        <dbReference type="Proteomes" id="UP000596176"/>
    </source>
</evidence>
<evidence type="ECO:0000313" key="1">
    <source>
        <dbReference type="EMBL" id="QQX51673.1"/>
    </source>
</evidence>
<gene>
    <name evidence="1" type="ORF">JKX24_15810</name>
</gene>